<sequence length="263" mass="30190">MSMNDLGSRNTTTNKEVKTDYKNYSFTVMEELQNIAIAVAVTAGVAYLFYEDIRGMILCPVVWKFVRKLQRQKKQKERQRLLAKQFQDGMQSVCTALLAGFSMENAWKEAERELEVLYGKQAWITQEFQSMNQAVLFHIPLEQTLQDFARRSGVEDILSFSEVFLFAKRQGANFVQIIENTTYHMKDKQETEEEIQILAASKKLEQKIMNVIPVLILAYLKLTSGDYLSTLYGNWFGILFMTGCLAAYGAALVLSDRILDIRV</sequence>
<gene>
    <name evidence="2" type="ORF">FYJ75_09010</name>
</gene>
<keyword evidence="1" id="KW-0472">Membrane</keyword>
<dbReference type="Proteomes" id="UP000474024">
    <property type="component" value="Unassembled WGS sequence"/>
</dbReference>
<dbReference type="PANTHER" id="PTHR35007">
    <property type="entry name" value="INTEGRAL MEMBRANE PROTEIN-RELATED"/>
    <property type="match status" value="1"/>
</dbReference>
<keyword evidence="3" id="KW-1185">Reference proteome</keyword>
<reference evidence="2 3" key="1">
    <citation type="submission" date="2019-08" db="EMBL/GenBank/DDBJ databases">
        <title>In-depth cultivation of the pig gut microbiome towards novel bacterial diversity and tailored functional studies.</title>
        <authorList>
            <person name="Wylensek D."/>
            <person name="Hitch T.C.A."/>
            <person name="Clavel T."/>
        </authorList>
    </citation>
    <scope>NUCLEOTIDE SEQUENCE [LARGE SCALE GENOMIC DNA]</scope>
    <source>
        <strain evidence="2 3">MUC/MUC-530-WT-4D</strain>
    </source>
</reference>
<name>A0A6L5YS14_9FIRM</name>
<proteinExistence type="predicted"/>
<feature type="transmembrane region" description="Helical" evidence="1">
    <location>
        <begin position="235"/>
        <end position="254"/>
    </location>
</feature>
<comment type="caution">
    <text evidence="2">The sequence shown here is derived from an EMBL/GenBank/DDBJ whole genome shotgun (WGS) entry which is preliminary data.</text>
</comment>
<evidence type="ECO:0000256" key="1">
    <source>
        <dbReference type="SAM" id="Phobius"/>
    </source>
</evidence>
<keyword evidence="1" id="KW-1133">Transmembrane helix</keyword>
<evidence type="ECO:0000313" key="3">
    <source>
        <dbReference type="Proteomes" id="UP000474024"/>
    </source>
</evidence>
<organism evidence="2 3">
    <name type="scientific">Roseburia porci</name>
    <dbReference type="NCBI Taxonomy" id="2605790"/>
    <lineage>
        <taxon>Bacteria</taxon>
        <taxon>Bacillati</taxon>
        <taxon>Bacillota</taxon>
        <taxon>Clostridia</taxon>
        <taxon>Lachnospirales</taxon>
        <taxon>Lachnospiraceae</taxon>
        <taxon>Roseburia</taxon>
    </lineage>
</organism>
<accession>A0A6L5YS14</accession>
<feature type="transmembrane region" description="Helical" evidence="1">
    <location>
        <begin position="32"/>
        <end position="50"/>
    </location>
</feature>
<dbReference type="EMBL" id="VUNI01000014">
    <property type="protein sequence ID" value="MST75165.1"/>
    <property type="molecule type" value="Genomic_DNA"/>
</dbReference>
<evidence type="ECO:0000313" key="2">
    <source>
        <dbReference type="EMBL" id="MST75165.1"/>
    </source>
</evidence>
<keyword evidence="1" id="KW-0812">Transmembrane</keyword>
<dbReference type="RefSeq" id="WP_154430125.1">
    <property type="nucleotide sequence ID" value="NZ_VUNI01000014.1"/>
</dbReference>
<dbReference type="PANTHER" id="PTHR35007:SF1">
    <property type="entry name" value="PILUS ASSEMBLY PROTEIN"/>
    <property type="match status" value="1"/>
</dbReference>
<evidence type="ECO:0008006" key="4">
    <source>
        <dbReference type="Google" id="ProtNLM"/>
    </source>
</evidence>
<dbReference type="AlphaFoldDB" id="A0A6L5YS14"/>
<protein>
    <recommendedName>
        <fullName evidence="4">Flp pilus assembly protein TadB</fullName>
    </recommendedName>
</protein>